<evidence type="ECO:0000313" key="11">
    <source>
        <dbReference type="EMBL" id="STP11616.1"/>
    </source>
</evidence>
<evidence type="ECO:0000256" key="9">
    <source>
        <dbReference type="ARBA" id="ARBA00046608"/>
    </source>
</evidence>
<evidence type="ECO:0000256" key="8">
    <source>
        <dbReference type="ARBA" id="ARBA00024069"/>
    </source>
</evidence>
<dbReference type="PANTHER" id="PTHR30100">
    <property type="entry name" value="FATTY ACID/PHOSPHOLIPID SYNTHESIS PROTEIN PLSX"/>
    <property type="match status" value="1"/>
</dbReference>
<keyword evidence="5 10" id="KW-0443">Lipid metabolism</keyword>
<evidence type="ECO:0000256" key="1">
    <source>
        <dbReference type="ARBA" id="ARBA00001232"/>
    </source>
</evidence>
<comment type="subcellular location">
    <subcellularLocation>
        <location evidence="10">Cytoplasm</location>
    </subcellularLocation>
    <text evidence="10">Associated with the membrane possibly through PlsY.</text>
</comment>
<dbReference type="PIRSF" id="PIRSF002465">
    <property type="entry name" value="Phsphlp_syn_PlsX"/>
    <property type="match status" value="1"/>
</dbReference>
<proteinExistence type="inferred from homology"/>
<evidence type="ECO:0000256" key="7">
    <source>
        <dbReference type="ARBA" id="ARBA00023264"/>
    </source>
</evidence>
<comment type="pathway">
    <text evidence="10">Lipid metabolism; phospholipid metabolism.</text>
</comment>
<comment type="function">
    <text evidence="10">Catalyzes the reversible formation of acyl-phosphate (acyl-PO(4)) from acyl-[acyl-carrier-protein] (acyl-ACP). This enzyme utilizes acyl-ACP as fatty acyl donor, but not acyl-CoA.</text>
</comment>
<evidence type="ECO:0000313" key="12">
    <source>
        <dbReference type="Proteomes" id="UP000255103"/>
    </source>
</evidence>
<dbReference type="AlphaFoldDB" id="A0A377JUN7"/>
<dbReference type="InterPro" id="IPR003664">
    <property type="entry name" value="FA_synthesis"/>
</dbReference>
<dbReference type="NCBIfam" id="TIGR00182">
    <property type="entry name" value="plsX"/>
    <property type="match status" value="1"/>
</dbReference>
<dbReference type="GO" id="GO:0005737">
    <property type="term" value="C:cytoplasm"/>
    <property type="evidence" value="ECO:0007669"/>
    <property type="project" value="UniProtKB-SubCell"/>
</dbReference>
<accession>A0A377JUN7</accession>
<dbReference type="RefSeq" id="WP_115722160.1">
    <property type="nucleotide sequence ID" value="NZ_UGHX01000001.1"/>
</dbReference>
<dbReference type="UniPathway" id="UPA00085"/>
<evidence type="ECO:0000256" key="6">
    <source>
        <dbReference type="ARBA" id="ARBA00023209"/>
    </source>
</evidence>
<evidence type="ECO:0000256" key="4">
    <source>
        <dbReference type="ARBA" id="ARBA00022679"/>
    </source>
</evidence>
<organism evidence="11 12">
    <name type="scientific">Helicobacter cinaedi</name>
    <dbReference type="NCBI Taxonomy" id="213"/>
    <lineage>
        <taxon>Bacteria</taxon>
        <taxon>Pseudomonadati</taxon>
        <taxon>Campylobacterota</taxon>
        <taxon>Epsilonproteobacteria</taxon>
        <taxon>Campylobacterales</taxon>
        <taxon>Helicobacteraceae</taxon>
        <taxon>Helicobacter</taxon>
    </lineage>
</organism>
<name>A0A377JUN7_9HELI</name>
<dbReference type="GO" id="GO:0043811">
    <property type="term" value="F:phosphate:acyl-[acyl carrier protein] acyltransferase activity"/>
    <property type="evidence" value="ECO:0007669"/>
    <property type="project" value="UniProtKB-UniRule"/>
</dbReference>
<dbReference type="EMBL" id="UGHX01000001">
    <property type="protein sequence ID" value="STP11616.1"/>
    <property type="molecule type" value="Genomic_DNA"/>
</dbReference>
<keyword evidence="2 10" id="KW-0963">Cytoplasm</keyword>
<evidence type="ECO:0000256" key="3">
    <source>
        <dbReference type="ARBA" id="ARBA00022516"/>
    </source>
</evidence>
<sequence length="334" mass="35855">MLKIAIDVMGADNGVTPIVEGVIQALKTRDFHAIIVGDEQQIAPLIPSSVAKRVEIVHCADYIKMEESASSANKRSETSIYKAVELVKNGEADAVVSPGHSGATMSLATLKIGRIKGVSRPAICTTMPNTTDKPSIILDAGANTDCKPEYLVDFAIMGYEYAKNVVNLENPRVGLLSNGEEDNKGNELTKATFKLLQKFPFFKGNVEGRDIFNGSVDVIVCDGFSGNLVLKASEGVASAISSVLKKEIKSCICSMFGALFLRGVFKRLKKKMDHSEYGGAPLLGVQKVVIISHGSSNARAIECAVYQALHAIESDICVKLTNAFANKPNTQDEN</sequence>
<keyword evidence="3 10" id="KW-0444">Lipid biosynthesis</keyword>
<keyword evidence="6 10" id="KW-0594">Phospholipid biosynthesis</keyword>
<gene>
    <name evidence="10 11" type="primary">plsX</name>
    <name evidence="11" type="ORF">NCTC12219_01513</name>
</gene>
<dbReference type="GO" id="GO:0008654">
    <property type="term" value="P:phospholipid biosynthetic process"/>
    <property type="evidence" value="ECO:0007669"/>
    <property type="project" value="UniProtKB-KW"/>
</dbReference>
<dbReference type="GO" id="GO:0006633">
    <property type="term" value="P:fatty acid biosynthetic process"/>
    <property type="evidence" value="ECO:0007669"/>
    <property type="project" value="UniProtKB-UniRule"/>
</dbReference>
<evidence type="ECO:0000256" key="2">
    <source>
        <dbReference type="ARBA" id="ARBA00022490"/>
    </source>
</evidence>
<evidence type="ECO:0000256" key="10">
    <source>
        <dbReference type="HAMAP-Rule" id="MF_00019"/>
    </source>
</evidence>
<dbReference type="SUPFAM" id="SSF53659">
    <property type="entry name" value="Isocitrate/Isopropylmalate dehydrogenase-like"/>
    <property type="match status" value="1"/>
</dbReference>
<dbReference type="Proteomes" id="UP000255103">
    <property type="component" value="Unassembled WGS sequence"/>
</dbReference>
<dbReference type="EC" id="2.3.1.274" evidence="8 10"/>
<comment type="similarity">
    <text evidence="10">Belongs to the PlsX family.</text>
</comment>
<dbReference type="Pfam" id="PF02504">
    <property type="entry name" value="FA_synthesis"/>
    <property type="match status" value="1"/>
</dbReference>
<dbReference type="PANTHER" id="PTHR30100:SF1">
    <property type="entry name" value="PHOSPHATE ACYLTRANSFERASE"/>
    <property type="match status" value="1"/>
</dbReference>
<comment type="subunit">
    <text evidence="9 10">Homodimer. Probably interacts with PlsY.</text>
</comment>
<dbReference type="InterPro" id="IPR012281">
    <property type="entry name" value="Phospholipid_synth_PlsX-like"/>
</dbReference>
<protein>
    <recommendedName>
        <fullName evidence="8 10">Phosphate acyltransferase</fullName>
        <ecNumber evidence="8 10">2.3.1.274</ecNumber>
    </recommendedName>
    <alternativeName>
        <fullName evidence="10">Acyl-ACP phosphotransacylase</fullName>
    </alternativeName>
    <alternativeName>
        <fullName evidence="10">Acyl-[acyl-carrier-protein]--phosphate acyltransferase</fullName>
    </alternativeName>
    <alternativeName>
        <fullName evidence="10">Phosphate-acyl-ACP acyltransferase</fullName>
    </alternativeName>
</protein>
<dbReference type="Gene3D" id="3.40.718.10">
    <property type="entry name" value="Isopropylmalate Dehydrogenase"/>
    <property type="match status" value="1"/>
</dbReference>
<evidence type="ECO:0000256" key="5">
    <source>
        <dbReference type="ARBA" id="ARBA00023098"/>
    </source>
</evidence>
<dbReference type="HAMAP" id="MF_00019">
    <property type="entry name" value="PlsX"/>
    <property type="match status" value="1"/>
</dbReference>
<reference evidence="11 12" key="1">
    <citation type="submission" date="2018-06" db="EMBL/GenBank/DDBJ databases">
        <authorList>
            <consortium name="Pathogen Informatics"/>
            <person name="Doyle S."/>
        </authorList>
    </citation>
    <scope>NUCLEOTIDE SEQUENCE [LARGE SCALE GENOMIC DNA]</scope>
    <source>
        <strain evidence="11 12">NCTC12219</strain>
    </source>
</reference>
<comment type="catalytic activity">
    <reaction evidence="1 10">
        <text>a fatty acyl-[ACP] + phosphate = an acyl phosphate + holo-[ACP]</text>
        <dbReference type="Rhea" id="RHEA:42292"/>
        <dbReference type="Rhea" id="RHEA-COMP:9685"/>
        <dbReference type="Rhea" id="RHEA-COMP:14125"/>
        <dbReference type="ChEBI" id="CHEBI:43474"/>
        <dbReference type="ChEBI" id="CHEBI:59918"/>
        <dbReference type="ChEBI" id="CHEBI:64479"/>
        <dbReference type="ChEBI" id="CHEBI:138651"/>
        <dbReference type="EC" id="2.3.1.274"/>
    </reaction>
</comment>
<keyword evidence="7 10" id="KW-1208">Phospholipid metabolism</keyword>
<keyword evidence="11" id="KW-0012">Acyltransferase</keyword>
<keyword evidence="4 10" id="KW-0808">Transferase</keyword>